<evidence type="ECO:0000256" key="1">
    <source>
        <dbReference type="ARBA" id="ARBA00022448"/>
    </source>
</evidence>
<dbReference type="GO" id="GO:0005524">
    <property type="term" value="F:ATP binding"/>
    <property type="evidence" value="ECO:0007669"/>
    <property type="project" value="UniProtKB-KW"/>
</dbReference>
<dbReference type="Proteomes" id="UP001180515">
    <property type="component" value="Unassembled WGS sequence"/>
</dbReference>
<protein>
    <submittedName>
        <fullName evidence="5">ABC transporter ATP-binding protein</fullName>
    </submittedName>
</protein>
<dbReference type="InterPro" id="IPR003593">
    <property type="entry name" value="AAA+_ATPase"/>
</dbReference>
<dbReference type="EMBL" id="JARQAG010000001">
    <property type="protein sequence ID" value="MDT2730771.1"/>
    <property type="molecule type" value="Genomic_DNA"/>
</dbReference>
<name>A0AAE4KTR9_9STRE</name>
<dbReference type="InterPro" id="IPR051782">
    <property type="entry name" value="ABC_Transporter_VariousFunc"/>
</dbReference>
<dbReference type="PANTHER" id="PTHR42939">
    <property type="entry name" value="ABC TRANSPORTER ATP-BINDING PROTEIN ALBC-RELATED"/>
    <property type="match status" value="1"/>
</dbReference>
<dbReference type="AlphaFoldDB" id="A0AAE4KTR9"/>
<dbReference type="InterPro" id="IPR003439">
    <property type="entry name" value="ABC_transporter-like_ATP-bd"/>
</dbReference>
<evidence type="ECO:0000313" key="6">
    <source>
        <dbReference type="Proteomes" id="UP001180515"/>
    </source>
</evidence>
<proteinExistence type="predicted"/>
<keyword evidence="2" id="KW-0547">Nucleotide-binding</keyword>
<sequence>MIEIKNGYITKNRRILLNQINLKFLNQHIYGLVGINGSGKTMILRTLAGFSKLTKGNVLQEGQIIGLGDKTITNAGLVLGDQEFISFLTLEENLRLIKNICRNKEKIDLNYWINLYHLSDFKDILFKNLSLGTKKKMVLIQAFMDYPEILLLDEPMNGLDEKSVNITKQLIMKHKQNGLVIMISHNKNDIEDLCDYIFHVKEGTIVSEKY</sequence>
<keyword evidence="1" id="KW-0813">Transport</keyword>
<comment type="caution">
    <text evidence="5">The sequence shown here is derived from an EMBL/GenBank/DDBJ whole genome shotgun (WGS) entry which is preliminary data.</text>
</comment>
<feature type="domain" description="ABC transporter" evidence="4">
    <location>
        <begin position="2"/>
        <end position="210"/>
    </location>
</feature>
<evidence type="ECO:0000256" key="3">
    <source>
        <dbReference type="ARBA" id="ARBA00022840"/>
    </source>
</evidence>
<organism evidence="5 6">
    <name type="scientific">Streptococcus parauberis</name>
    <dbReference type="NCBI Taxonomy" id="1348"/>
    <lineage>
        <taxon>Bacteria</taxon>
        <taxon>Bacillati</taxon>
        <taxon>Bacillota</taxon>
        <taxon>Bacilli</taxon>
        <taxon>Lactobacillales</taxon>
        <taxon>Streptococcaceae</taxon>
        <taxon>Streptococcus</taxon>
    </lineage>
</organism>
<dbReference type="Gene3D" id="3.40.50.300">
    <property type="entry name" value="P-loop containing nucleotide triphosphate hydrolases"/>
    <property type="match status" value="1"/>
</dbReference>
<dbReference type="Pfam" id="PF00005">
    <property type="entry name" value="ABC_tran"/>
    <property type="match status" value="1"/>
</dbReference>
<dbReference type="GO" id="GO:0016887">
    <property type="term" value="F:ATP hydrolysis activity"/>
    <property type="evidence" value="ECO:0007669"/>
    <property type="project" value="InterPro"/>
</dbReference>
<dbReference type="RefSeq" id="WP_003106318.1">
    <property type="nucleotide sequence ID" value="NZ_BAWT01000001.1"/>
</dbReference>
<evidence type="ECO:0000313" key="5">
    <source>
        <dbReference type="EMBL" id="MDT2730771.1"/>
    </source>
</evidence>
<dbReference type="PROSITE" id="PS50893">
    <property type="entry name" value="ABC_TRANSPORTER_2"/>
    <property type="match status" value="1"/>
</dbReference>
<dbReference type="PANTHER" id="PTHR42939:SF1">
    <property type="entry name" value="ABC TRANSPORTER ATP-BINDING PROTEIN ALBC-RELATED"/>
    <property type="match status" value="1"/>
</dbReference>
<keyword evidence="3 5" id="KW-0067">ATP-binding</keyword>
<dbReference type="SUPFAM" id="SSF52540">
    <property type="entry name" value="P-loop containing nucleoside triphosphate hydrolases"/>
    <property type="match status" value="1"/>
</dbReference>
<dbReference type="SMART" id="SM00382">
    <property type="entry name" value="AAA"/>
    <property type="match status" value="1"/>
</dbReference>
<accession>A0AAE4KTR9</accession>
<evidence type="ECO:0000259" key="4">
    <source>
        <dbReference type="PROSITE" id="PS50893"/>
    </source>
</evidence>
<reference evidence="5" key="1">
    <citation type="submission" date="2023-03" db="EMBL/GenBank/DDBJ databases">
        <authorList>
            <person name="Shen W."/>
            <person name="Cai J."/>
        </authorList>
    </citation>
    <scope>NUCLEOTIDE SEQUENCE</scope>
    <source>
        <strain evidence="5">P82-2</strain>
    </source>
</reference>
<dbReference type="InterPro" id="IPR027417">
    <property type="entry name" value="P-loop_NTPase"/>
</dbReference>
<gene>
    <name evidence="5" type="ORF">P7G31_00705</name>
</gene>
<evidence type="ECO:0000256" key="2">
    <source>
        <dbReference type="ARBA" id="ARBA00022741"/>
    </source>
</evidence>